<evidence type="ECO:0000313" key="2">
    <source>
        <dbReference type="EMBL" id="MPN34289.1"/>
    </source>
</evidence>
<gene>
    <name evidence="2" type="ORF">SDC9_181782</name>
</gene>
<evidence type="ECO:0000256" key="1">
    <source>
        <dbReference type="SAM" id="MobiDB-lite"/>
    </source>
</evidence>
<organism evidence="2">
    <name type="scientific">bioreactor metagenome</name>
    <dbReference type="NCBI Taxonomy" id="1076179"/>
    <lineage>
        <taxon>unclassified sequences</taxon>
        <taxon>metagenomes</taxon>
        <taxon>ecological metagenomes</taxon>
    </lineage>
</organism>
<dbReference type="EMBL" id="VSSQ01087253">
    <property type="protein sequence ID" value="MPN34289.1"/>
    <property type="molecule type" value="Genomic_DNA"/>
</dbReference>
<feature type="region of interest" description="Disordered" evidence="1">
    <location>
        <begin position="151"/>
        <end position="182"/>
    </location>
</feature>
<proteinExistence type="predicted"/>
<accession>A0A645H868</accession>
<name>A0A645H868_9ZZZZ</name>
<sequence>MDAAIAEIPKRKVNGTITGSEFVPDSARLEQTPTSQVLRFTQGALPTVDRELVIYLKMKFADLTNGHSVSVASDTRGSGLPQIVKRWRANPNSRYAPASKTFGYGYVLKLELEKPVNGQLPGKLYVALPDKEESVVAGVFSLALPSTDPNQAPVPGIAPITAPTGITPAEQEAFRRRYGGAR</sequence>
<protein>
    <submittedName>
        <fullName evidence="2">Uncharacterized protein</fullName>
    </submittedName>
</protein>
<comment type="caution">
    <text evidence="2">The sequence shown here is derived from an EMBL/GenBank/DDBJ whole genome shotgun (WGS) entry which is preliminary data.</text>
</comment>
<dbReference type="AlphaFoldDB" id="A0A645H868"/>
<reference evidence="2" key="1">
    <citation type="submission" date="2019-08" db="EMBL/GenBank/DDBJ databases">
        <authorList>
            <person name="Kucharzyk K."/>
            <person name="Murdoch R.W."/>
            <person name="Higgins S."/>
            <person name="Loffler F."/>
        </authorList>
    </citation>
    <scope>NUCLEOTIDE SEQUENCE</scope>
</reference>